<dbReference type="RefSeq" id="WP_110402381.1">
    <property type="nucleotide sequence ID" value="NZ_QJJS01000025.1"/>
</dbReference>
<dbReference type="Gene3D" id="3.10.640.10">
    <property type="entry name" value="Restriction endonuclease-like alpha-beta roll domain"/>
    <property type="match status" value="1"/>
</dbReference>
<sequence length="184" mass="20539">MAIRSTIYKAELSIADIERNYYADHQLTVARHPSETEERLMVRLVAFAMHAHEALALGGDISTDDEPALWRRALTGDIEQWIEVGLPDERLLRKACGRADEVVALTYGARKADLWWTDNANALGRQRNLTVWNLTAEDCESLVSLCQRSMRLGMTIQDGQILIASGAHSIEISPVLLQKAAGRK</sequence>
<evidence type="ECO:0000313" key="1">
    <source>
        <dbReference type="EMBL" id="PXW92364.1"/>
    </source>
</evidence>
<dbReference type="Pfam" id="PF07152">
    <property type="entry name" value="YaeQ"/>
    <property type="match status" value="1"/>
</dbReference>
<dbReference type="SUPFAM" id="SSF52980">
    <property type="entry name" value="Restriction endonuclease-like"/>
    <property type="match status" value="1"/>
</dbReference>
<reference evidence="1 2" key="1">
    <citation type="submission" date="2018-05" db="EMBL/GenBank/DDBJ databases">
        <title>Genomic Encyclopedia of Type Strains, Phase IV (KMG-IV): sequencing the most valuable type-strain genomes for metagenomic binning, comparative biology and taxonomic classification.</title>
        <authorList>
            <person name="Goeker M."/>
        </authorList>
    </citation>
    <scope>NUCLEOTIDE SEQUENCE [LARGE SCALE GENOMIC DNA]</scope>
    <source>
        <strain evidence="1 2">DSM 566</strain>
    </source>
</reference>
<comment type="caution">
    <text evidence="1">The sequence shown here is derived from an EMBL/GenBank/DDBJ whole genome shotgun (WGS) entry which is preliminary data.</text>
</comment>
<organism evidence="1 2">
    <name type="scientific">Sphaerotilus hippei</name>
    <dbReference type="NCBI Taxonomy" id="744406"/>
    <lineage>
        <taxon>Bacteria</taxon>
        <taxon>Pseudomonadati</taxon>
        <taxon>Pseudomonadota</taxon>
        <taxon>Betaproteobacteria</taxon>
        <taxon>Burkholderiales</taxon>
        <taxon>Sphaerotilaceae</taxon>
        <taxon>Sphaerotilus</taxon>
    </lineage>
</organism>
<dbReference type="Proteomes" id="UP000247811">
    <property type="component" value="Unassembled WGS sequence"/>
</dbReference>
<dbReference type="InterPro" id="IPR011335">
    <property type="entry name" value="Restrct_endonuc-II-like"/>
</dbReference>
<accession>A0A318GUL8</accession>
<keyword evidence="2" id="KW-1185">Reference proteome</keyword>
<dbReference type="InterPro" id="IPR009822">
    <property type="entry name" value="YaeQ"/>
</dbReference>
<dbReference type="EMBL" id="QJJS01000025">
    <property type="protein sequence ID" value="PXW92364.1"/>
    <property type="molecule type" value="Genomic_DNA"/>
</dbReference>
<proteinExistence type="predicted"/>
<protein>
    <submittedName>
        <fullName evidence="1">Uncharacterized protein YaeQ</fullName>
    </submittedName>
</protein>
<dbReference type="SMART" id="SM01322">
    <property type="entry name" value="YaeQ"/>
    <property type="match status" value="1"/>
</dbReference>
<gene>
    <name evidence="1" type="ORF">C7444_12538</name>
</gene>
<dbReference type="PANTHER" id="PTHR38784:SF1">
    <property type="entry name" value="SUCROSE PHOSPHORYLASE"/>
    <property type="match status" value="1"/>
</dbReference>
<evidence type="ECO:0000313" key="2">
    <source>
        <dbReference type="Proteomes" id="UP000247811"/>
    </source>
</evidence>
<dbReference type="InterPro" id="IPR038590">
    <property type="entry name" value="YaeQ_sf"/>
</dbReference>
<dbReference type="CDD" id="cd22368">
    <property type="entry name" value="YaeQ-like"/>
    <property type="match status" value="1"/>
</dbReference>
<dbReference type="PANTHER" id="PTHR38784">
    <property type="entry name" value="SUCROSE PHOSPHORYLASE"/>
    <property type="match status" value="1"/>
</dbReference>
<name>A0A318GUL8_9BURK</name>
<dbReference type="AlphaFoldDB" id="A0A318GUL8"/>
<dbReference type="OrthoDB" id="5293309at2"/>
<dbReference type="PIRSF" id="PIRSF011484">
    <property type="entry name" value="YaeQ"/>
    <property type="match status" value="1"/>
</dbReference>